<dbReference type="KEGG" id="naci:NUH88_05585"/>
<keyword evidence="1" id="KW-0547">Nucleotide-binding</keyword>
<dbReference type="GO" id="GO:0004386">
    <property type="term" value="F:helicase activity"/>
    <property type="evidence" value="ECO:0007669"/>
    <property type="project" value="UniProtKB-KW"/>
</dbReference>
<evidence type="ECO:0000256" key="3">
    <source>
        <dbReference type="ARBA" id="ARBA00022806"/>
    </source>
</evidence>
<dbReference type="GO" id="GO:0005524">
    <property type="term" value="F:ATP binding"/>
    <property type="evidence" value="ECO:0007669"/>
    <property type="project" value="UniProtKB-KW"/>
</dbReference>
<reference evidence="7" key="1">
    <citation type="submission" date="2022-08" db="EMBL/GenBank/DDBJ databases">
        <title>Nisaea acidiphila sp. nov., isolated from a marine algal debris and emended description of the genus Nisaea Urios et al. 2008.</title>
        <authorList>
            <person name="Kwon K."/>
        </authorList>
    </citation>
    <scope>NUCLEOTIDE SEQUENCE</scope>
    <source>
        <strain evidence="7">MEBiC11861</strain>
    </source>
</reference>
<dbReference type="Pfam" id="PF22527">
    <property type="entry name" value="DEXQc_Suv3"/>
    <property type="match status" value="1"/>
</dbReference>
<dbReference type="RefSeq" id="WP_257770483.1">
    <property type="nucleotide sequence ID" value="NZ_CP102480.1"/>
</dbReference>
<keyword evidence="4" id="KW-0067">ATP-binding</keyword>
<keyword evidence="8" id="KW-1185">Reference proteome</keyword>
<sequence length="875" mass="97410">MSSMTQDGRITAMLGPTNTGKTYLAIERMLGHASGMIGFPLRLLARENYDRIVALKGKHAVALITGEEKILPPRARYFVCTVESMPTDRFVDFLAVDEIQLCGDRERGHVFTDRLLHARGRQETMFLGSDIIRPLLKKLVPKAEIVTRQRLSKLSYTGPRKLTRLPRRSAIVAFSAADVYVLAEIVRRQRGGAAVVLGALSPRARNAQVAMYQEGEVDYLIATDAIGMGLNMDVDHVAFAEDMKFDGRAPRRLTPPEMAQIAGRAGRHMNDGTFGVTADCPPLDEEMVEALESHSFDPLRHVYWRNSRLSFGSLGLLRRSLETHSEEPHVIRKRDAEDQRTLEAMARIEAVQDRATSPDRVKLLWDICQIPDFRKTMSESHAQLLSKIFFDLTDGPERLATDWVANQVKRHDRTDGDIDTLVNRIAHIRTWTYITHRGDWVSDPVHWQASTRAVEDRLSDALHDKLTQRFVDKRAALFMRKLKDGGSLSAAVKSDSTVVVEGHAVGHMEGLKFVPDVVDSANAKPVLTAARKVLPEELARRTGQIEAADNAAFSVGPKGSVVWLGAEIARLEAGADILSPQIRVANEEMLEGELRKRIETRLRTWLTGETQERLGPLLEIKQAELEGAARGIAFQVLEGIGGVSSDKVSSLRRDLDDEQRKSLARLGIRFGTETVFLPVLLKPKAVEFRAMLWSVFSGQFPEEGPPPAGRVMVTRAEDASDEFYLAIGYKRVGGHAVRADMLERVAQMVRQAAREGAFAISADMLSLAGVGHEAMAAILTDLGYRRGEDVEEEPRFIPRRREPKRRPEGEQKPKGGKPRQQTGEGGEKRERKGGPRKPKRKEGGPRGPKVISSKEPAMRPEDSPFAVLQQLKLAK</sequence>
<feature type="compositionally biased region" description="Basic and acidic residues" evidence="5">
    <location>
        <begin position="789"/>
        <end position="813"/>
    </location>
</feature>
<dbReference type="EMBL" id="CP102480">
    <property type="protein sequence ID" value="UUX51161.1"/>
    <property type="molecule type" value="Genomic_DNA"/>
</dbReference>
<dbReference type="Gene3D" id="3.40.50.300">
    <property type="entry name" value="P-loop containing nucleotide triphosphate hydrolases"/>
    <property type="match status" value="2"/>
</dbReference>
<feature type="region of interest" description="Disordered" evidence="5">
    <location>
        <begin position="789"/>
        <end position="875"/>
    </location>
</feature>
<dbReference type="InterPro" id="IPR027417">
    <property type="entry name" value="P-loop_NTPase"/>
</dbReference>
<evidence type="ECO:0000259" key="6">
    <source>
        <dbReference type="PROSITE" id="PS51194"/>
    </source>
</evidence>
<gene>
    <name evidence="7" type="ORF">NUH88_05585</name>
</gene>
<keyword evidence="2" id="KW-0378">Hydrolase</keyword>
<protein>
    <submittedName>
        <fullName evidence="7">Helicase-related protein</fullName>
    </submittedName>
</protein>
<dbReference type="AlphaFoldDB" id="A0A9J7AXK2"/>
<dbReference type="SMART" id="SM00490">
    <property type="entry name" value="HELICc"/>
    <property type="match status" value="1"/>
</dbReference>
<evidence type="ECO:0000313" key="8">
    <source>
        <dbReference type="Proteomes" id="UP001060336"/>
    </source>
</evidence>
<dbReference type="SUPFAM" id="SSF52540">
    <property type="entry name" value="P-loop containing nucleoside triphosphate hydrolases"/>
    <property type="match status" value="2"/>
</dbReference>
<dbReference type="InterPro" id="IPR050699">
    <property type="entry name" value="RNA-DNA_Helicase"/>
</dbReference>
<dbReference type="PANTHER" id="PTHR12131">
    <property type="entry name" value="ATP-DEPENDENT RNA AND DNA HELICASE"/>
    <property type="match status" value="1"/>
</dbReference>
<evidence type="ECO:0000256" key="4">
    <source>
        <dbReference type="ARBA" id="ARBA00022840"/>
    </source>
</evidence>
<dbReference type="InterPro" id="IPR055206">
    <property type="entry name" value="DEXQc_SUV3"/>
</dbReference>
<feature type="domain" description="Helicase C-terminal" evidence="6">
    <location>
        <begin position="157"/>
        <end position="315"/>
    </location>
</feature>
<dbReference type="InterPro" id="IPR001650">
    <property type="entry name" value="Helicase_C-like"/>
</dbReference>
<accession>A0A9J7AXK2</accession>
<dbReference type="PANTHER" id="PTHR12131:SF1">
    <property type="entry name" value="ATP-DEPENDENT RNA HELICASE SUPV3L1, MITOCHONDRIAL-RELATED"/>
    <property type="match status" value="1"/>
</dbReference>
<dbReference type="PROSITE" id="PS51194">
    <property type="entry name" value="HELICASE_CTER"/>
    <property type="match status" value="1"/>
</dbReference>
<evidence type="ECO:0000256" key="1">
    <source>
        <dbReference type="ARBA" id="ARBA00022741"/>
    </source>
</evidence>
<organism evidence="7 8">
    <name type="scientific">Nisaea acidiphila</name>
    <dbReference type="NCBI Taxonomy" id="1862145"/>
    <lineage>
        <taxon>Bacteria</taxon>
        <taxon>Pseudomonadati</taxon>
        <taxon>Pseudomonadota</taxon>
        <taxon>Alphaproteobacteria</taxon>
        <taxon>Rhodospirillales</taxon>
        <taxon>Thalassobaculaceae</taxon>
        <taxon>Nisaea</taxon>
    </lineage>
</organism>
<dbReference type="Proteomes" id="UP001060336">
    <property type="component" value="Chromosome"/>
</dbReference>
<keyword evidence="3 7" id="KW-0347">Helicase</keyword>
<evidence type="ECO:0000256" key="5">
    <source>
        <dbReference type="SAM" id="MobiDB-lite"/>
    </source>
</evidence>
<dbReference type="Pfam" id="PF00271">
    <property type="entry name" value="Helicase_C"/>
    <property type="match status" value="1"/>
</dbReference>
<name>A0A9J7AXK2_9PROT</name>
<dbReference type="GO" id="GO:0016787">
    <property type="term" value="F:hydrolase activity"/>
    <property type="evidence" value="ECO:0007669"/>
    <property type="project" value="UniProtKB-KW"/>
</dbReference>
<evidence type="ECO:0000313" key="7">
    <source>
        <dbReference type="EMBL" id="UUX51161.1"/>
    </source>
</evidence>
<proteinExistence type="predicted"/>
<evidence type="ECO:0000256" key="2">
    <source>
        <dbReference type="ARBA" id="ARBA00022801"/>
    </source>
</evidence>